<dbReference type="InterPro" id="IPR000595">
    <property type="entry name" value="cNMP-bd_dom"/>
</dbReference>
<protein>
    <submittedName>
        <fullName evidence="2">Cyclic nucleotide-binding domain-containing protein</fullName>
    </submittedName>
</protein>
<dbReference type="InterPro" id="IPR014710">
    <property type="entry name" value="RmlC-like_jellyroll"/>
</dbReference>
<accession>A0A9X2T2V1</accession>
<dbReference type="SUPFAM" id="SSF51206">
    <property type="entry name" value="cAMP-binding domain-like"/>
    <property type="match status" value="1"/>
</dbReference>
<evidence type="ECO:0000313" key="2">
    <source>
        <dbReference type="EMBL" id="MCR9017166.1"/>
    </source>
</evidence>
<dbReference type="InterPro" id="IPR050503">
    <property type="entry name" value="cAMP-dep_PK_reg_su-like"/>
</dbReference>
<dbReference type="CDD" id="cd00038">
    <property type="entry name" value="CAP_ED"/>
    <property type="match status" value="1"/>
</dbReference>
<comment type="caution">
    <text evidence="2">The sequence shown here is derived from an EMBL/GenBank/DDBJ whole genome shotgun (WGS) entry which is preliminary data.</text>
</comment>
<gene>
    <name evidence="2" type="ORF">NU887_19180</name>
</gene>
<dbReference type="PROSITE" id="PS50042">
    <property type="entry name" value="CNMP_BINDING_3"/>
    <property type="match status" value="1"/>
</dbReference>
<dbReference type="GO" id="GO:0005952">
    <property type="term" value="C:cAMP-dependent protein kinase complex"/>
    <property type="evidence" value="ECO:0007669"/>
    <property type="project" value="InterPro"/>
</dbReference>
<name>A0A9X2T2V1_9BACT</name>
<keyword evidence="3" id="KW-1185">Reference proteome</keyword>
<dbReference type="GO" id="GO:0034236">
    <property type="term" value="F:protein kinase A catalytic subunit binding"/>
    <property type="evidence" value="ECO:0007669"/>
    <property type="project" value="TreeGrafter"/>
</dbReference>
<reference evidence="2" key="1">
    <citation type="submission" date="2022-08" db="EMBL/GenBank/DDBJ databases">
        <authorList>
            <person name="Zhang D."/>
        </authorList>
    </citation>
    <scope>NUCLEOTIDE SEQUENCE</scope>
    <source>
        <strain evidence="2">XJ19-11</strain>
    </source>
</reference>
<dbReference type="Proteomes" id="UP001142175">
    <property type="component" value="Unassembled WGS sequence"/>
</dbReference>
<dbReference type="GO" id="GO:0030552">
    <property type="term" value="F:cAMP binding"/>
    <property type="evidence" value="ECO:0007669"/>
    <property type="project" value="TreeGrafter"/>
</dbReference>
<dbReference type="SMART" id="SM00100">
    <property type="entry name" value="cNMP"/>
    <property type="match status" value="1"/>
</dbReference>
<organism evidence="2 3">
    <name type="scientific">Aquiflexum gelatinilyticum</name>
    <dbReference type="NCBI Taxonomy" id="2961943"/>
    <lineage>
        <taxon>Bacteria</taxon>
        <taxon>Pseudomonadati</taxon>
        <taxon>Bacteroidota</taxon>
        <taxon>Cytophagia</taxon>
        <taxon>Cytophagales</taxon>
        <taxon>Cyclobacteriaceae</taxon>
        <taxon>Aquiflexum</taxon>
    </lineage>
</organism>
<proteinExistence type="predicted"/>
<feature type="domain" description="Cyclic nucleotide-binding" evidence="1">
    <location>
        <begin position="25"/>
        <end position="145"/>
    </location>
</feature>
<dbReference type="Pfam" id="PF00027">
    <property type="entry name" value="cNMP_binding"/>
    <property type="match status" value="1"/>
</dbReference>
<dbReference type="EMBL" id="JANSUY010000024">
    <property type="protein sequence ID" value="MCR9017166.1"/>
    <property type="molecule type" value="Genomic_DNA"/>
</dbReference>
<dbReference type="InterPro" id="IPR018490">
    <property type="entry name" value="cNMP-bd_dom_sf"/>
</dbReference>
<sequence length="174" mass="20351">MINPFSRTFNESELEVFQFLSQVNFFEKLKNIEMARFLPAIHNRKYLKDEVIFFRGDPSQAFYIIKSGKINLTIDIKDSFEVIKELGKIEAFGENALLENTKRIYTAIVATDQAELMVIPHFAIQEVFDSNPKIKAKVMTSLAEYYNENNRRLFKSYKNSFGFFNLGEMFETPQ</sequence>
<dbReference type="RefSeq" id="WP_258425007.1">
    <property type="nucleotide sequence ID" value="NZ_JANAEZ010000004.1"/>
</dbReference>
<evidence type="ECO:0000259" key="1">
    <source>
        <dbReference type="PROSITE" id="PS50042"/>
    </source>
</evidence>
<dbReference type="GO" id="GO:0004862">
    <property type="term" value="F:cAMP-dependent protein kinase inhibitor activity"/>
    <property type="evidence" value="ECO:0007669"/>
    <property type="project" value="TreeGrafter"/>
</dbReference>
<dbReference type="PANTHER" id="PTHR11635">
    <property type="entry name" value="CAMP-DEPENDENT PROTEIN KINASE REGULATORY CHAIN"/>
    <property type="match status" value="1"/>
</dbReference>
<dbReference type="Gene3D" id="2.60.120.10">
    <property type="entry name" value="Jelly Rolls"/>
    <property type="match status" value="1"/>
</dbReference>
<dbReference type="AlphaFoldDB" id="A0A9X2T2V1"/>
<evidence type="ECO:0000313" key="3">
    <source>
        <dbReference type="Proteomes" id="UP001142175"/>
    </source>
</evidence>
<dbReference type="GO" id="GO:0005829">
    <property type="term" value="C:cytosol"/>
    <property type="evidence" value="ECO:0007669"/>
    <property type="project" value="TreeGrafter"/>
</dbReference>
<dbReference type="PANTHER" id="PTHR11635:SF152">
    <property type="entry name" value="CAMP-DEPENDENT PROTEIN KINASE TYPE I REGULATORY SUBUNIT-RELATED"/>
    <property type="match status" value="1"/>
</dbReference>